<evidence type="ECO:0000313" key="3">
    <source>
        <dbReference type="EMBL" id="MYN10828.1"/>
    </source>
</evidence>
<gene>
    <name evidence="3" type="ORF">GTP77_26255</name>
</gene>
<dbReference type="AlphaFoldDB" id="A0A7X4KQ03"/>
<organism evidence="3 4">
    <name type="scientific">Pseudoduganella aquatica</name>
    <dbReference type="NCBI Taxonomy" id="2660641"/>
    <lineage>
        <taxon>Bacteria</taxon>
        <taxon>Pseudomonadati</taxon>
        <taxon>Pseudomonadota</taxon>
        <taxon>Betaproteobacteria</taxon>
        <taxon>Burkholderiales</taxon>
        <taxon>Oxalobacteraceae</taxon>
        <taxon>Telluria group</taxon>
        <taxon>Pseudoduganella</taxon>
    </lineage>
</organism>
<dbReference type="PANTHER" id="PTHR38834:SF3">
    <property type="entry name" value="SOLUTE-BINDING PROTEIN FAMILY 3_N-TERMINAL DOMAIN-CONTAINING PROTEIN"/>
    <property type="match status" value="1"/>
</dbReference>
<accession>A0A7X4KQ03</accession>
<evidence type="ECO:0000259" key="2">
    <source>
        <dbReference type="Pfam" id="PF00497"/>
    </source>
</evidence>
<evidence type="ECO:0000313" key="4">
    <source>
        <dbReference type="Proteomes" id="UP000450676"/>
    </source>
</evidence>
<dbReference type="Proteomes" id="UP000450676">
    <property type="component" value="Unassembled WGS sequence"/>
</dbReference>
<feature type="domain" description="Solute-binding protein family 3/N-terminal" evidence="2">
    <location>
        <begin position="35"/>
        <end position="248"/>
    </location>
</feature>
<dbReference type="EMBL" id="WWCU01000046">
    <property type="protein sequence ID" value="MYN10828.1"/>
    <property type="molecule type" value="Genomic_DNA"/>
</dbReference>
<comment type="caution">
    <text evidence="3">The sequence shown here is derived from an EMBL/GenBank/DDBJ whole genome shotgun (WGS) entry which is preliminary data.</text>
</comment>
<keyword evidence="4" id="KW-1185">Reference proteome</keyword>
<protein>
    <submittedName>
        <fullName evidence="3">Transporter substrate-binding domain-containing protein</fullName>
    </submittedName>
</protein>
<reference evidence="3 4" key="1">
    <citation type="submission" date="2019-12" db="EMBL/GenBank/DDBJ databases">
        <title>Novel species isolated from a subtropical stream in China.</title>
        <authorList>
            <person name="Lu H."/>
        </authorList>
    </citation>
    <scope>NUCLEOTIDE SEQUENCE [LARGE SCALE GENOMIC DNA]</scope>
    <source>
        <strain evidence="3 4">FT127W</strain>
    </source>
</reference>
<dbReference type="Gene3D" id="3.40.190.10">
    <property type="entry name" value="Periplasmic binding protein-like II"/>
    <property type="match status" value="2"/>
</dbReference>
<sequence length="267" mass="29269">MHASGRLSRLLIMLALTAGAARAADHEPALVIYGMESKPICFTENGKPAGFAVELAQQVTYRLNRHDDIKVVPWARASAMALAAPNVMALTMVRTPERELTMRFVGPIFNSYIAIFASKSQAPQLRAQGRGAWLALRGAARRGSAFIAIAQRHGYRITDETNGSESAARMLVQGRFDLWFEGEEIAMEAARAAGLRDGEVELLQRLETQEVNFAFSRATPVATVQAWEAALRDMKRDGTFQKLHRKWLPGYPLPGEAKAGVPAKAGH</sequence>
<evidence type="ECO:0000256" key="1">
    <source>
        <dbReference type="SAM" id="SignalP"/>
    </source>
</evidence>
<proteinExistence type="predicted"/>
<keyword evidence="1" id="KW-0732">Signal</keyword>
<dbReference type="InterPro" id="IPR001638">
    <property type="entry name" value="Solute-binding_3/MltF_N"/>
</dbReference>
<feature type="signal peptide" evidence="1">
    <location>
        <begin position="1"/>
        <end position="23"/>
    </location>
</feature>
<dbReference type="Pfam" id="PF00497">
    <property type="entry name" value="SBP_bac_3"/>
    <property type="match status" value="1"/>
</dbReference>
<feature type="chain" id="PRO_5030850005" evidence="1">
    <location>
        <begin position="24"/>
        <end position="267"/>
    </location>
</feature>
<dbReference type="PANTHER" id="PTHR38834">
    <property type="entry name" value="PERIPLASMIC SUBSTRATE BINDING PROTEIN FAMILY 3"/>
    <property type="match status" value="1"/>
</dbReference>
<name>A0A7X4KQ03_9BURK</name>
<dbReference type="SUPFAM" id="SSF53850">
    <property type="entry name" value="Periplasmic binding protein-like II"/>
    <property type="match status" value="1"/>
</dbReference>